<name>A0A428Z4Q0_KIBAR</name>
<dbReference type="InterPro" id="IPR003018">
    <property type="entry name" value="GAF"/>
</dbReference>
<sequence length="429" mass="46502">MARLECAVPAGTDVRRKALSAVRKWQATIVEGKPPAGVRPLIAQSWERAVRHGVDPYRGRGPDPEPSYEVERRRRETKLAQIVDNLRDHLVSFADDGVHIMVITDAEGRLLWREGTTAVVSKADEIGLVEGAQWDEAGAGTNAIGTALVVGHPVQVFGAEHFVRTNHSWVGTASPVHDPVDGRLLGVVGVNGPALTSHPSTLALVTSVARLAENELTTAHGSALEQLRTVAAPVLARIGGPALVVDRNGWVAAGIEMRPPARVLLPQRRSDTVEHVPPIGWCQREPFFDGWLIRVDESEPTASTSLVLDFHDEPTVTVVTQAGMRRIPLGPRHAEILMLLAWHREGRSAADLSVDLFGDTAHTVAVRAELSRLRRKLGSSLIDHRPYRFPHWLEVVCDKPDDVSALLPNSTAPGVLTMRGSAAALGRLA</sequence>
<dbReference type="EMBL" id="QHKI01000025">
    <property type="protein sequence ID" value="RSM81614.1"/>
    <property type="molecule type" value="Genomic_DNA"/>
</dbReference>
<protein>
    <submittedName>
        <fullName evidence="2">Helix-turn-helix domain-containing protein</fullName>
    </submittedName>
</protein>
<proteinExistence type="predicted"/>
<evidence type="ECO:0000313" key="2">
    <source>
        <dbReference type="EMBL" id="RSM81614.1"/>
    </source>
</evidence>
<dbReference type="OrthoDB" id="3928741at2"/>
<organism evidence="2 3">
    <name type="scientific">Kibdelosporangium aridum</name>
    <dbReference type="NCBI Taxonomy" id="2030"/>
    <lineage>
        <taxon>Bacteria</taxon>
        <taxon>Bacillati</taxon>
        <taxon>Actinomycetota</taxon>
        <taxon>Actinomycetes</taxon>
        <taxon>Pseudonocardiales</taxon>
        <taxon>Pseudonocardiaceae</taxon>
        <taxon>Kibdelosporangium</taxon>
    </lineage>
</organism>
<dbReference type="Gene3D" id="3.30.450.40">
    <property type="match status" value="1"/>
</dbReference>
<dbReference type="RefSeq" id="WP_037268003.1">
    <property type="nucleotide sequence ID" value="NZ_QHKI01000025.1"/>
</dbReference>
<dbReference type="Proteomes" id="UP000287547">
    <property type="component" value="Unassembled WGS sequence"/>
</dbReference>
<dbReference type="Pfam" id="PF01590">
    <property type="entry name" value="GAF"/>
    <property type="match status" value="1"/>
</dbReference>
<dbReference type="AlphaFoldDB" id="A0A428Z4Q0"/>
<accession>A0A428Z4Q0</accession>
<comment type="caution">
    <text evidence="2">The sequence shown here is derived from an EMBL/GenBank/DDBJ whole genome shotgun (WGS) entry which is preliminary data.</text>
</comment>
<reference evidence="2 3" key="1">
    <citation type="submission" date="2018-05" db="EMBL/GenBank/DDBJ databases">
        <title>Evolution of GPA BGCs.</title>
        <authorList>
            <person name="Waglechner N."/>
            <person name="Wright G.D."/>
        </authorList>
    </citation>
    <scope>NUCLEOTIDE SEQUENCE [LARGE SCALE GENOMIC DNA]</scope>
    <source>
        <strain evidence="2 3">A82846</strain>
    </source>
</reference>
<gene>
    <name evidence="2" type="ORF">DMH04_27435</name>
</gene>
<feature type="domain" description="GAF" evidence="1">
    <location>
        <begin position="104"/>
        <end position="216"/>
    </location>
</feature>
<evidence type="ECO:0000313" key="3">
    <source>
        <dbReference type="Proteomes" id="UP000287547"/>
    </source>
</evidence>
<dbReference type="InterPro" id="IPR029016">
    <property type="entry name" value="GAF-like_dom_sf"/>
</dbReference>
<evidence type="ECO:0000259" key="1">
    <source>
        <dbReference type="Pfam" id="PF01590"/>
    </source>
</evidence>